<evidence type="ECO:0000256" key="3">
    <source>
        <dbReference type="ARBA" id="ARBA00010200"/>
    </source>
</evidence>
<dbReference type="Gene3D" id="3.30.540.30">
    <property type="match status" value="3"/>
</dbReference>
<reference evidence="14 15" key="1">
    <citation type="submission" date="2020-07" db="EMBL/GenBank/DDBJ databases">
        <title>Metarhizium humberi genome.</title>
        <authorList>
            <person name="Lysoe E."/>
        </authorList>
    </citation>
    <scope>NUCLEOTIDE SEQUENCE [LARGE SCALE GENOMIC DNA]</scope>
    <source>
        <strain evidence="14 15">ESALQ1638</strain>
    </source>
</reference>
<comment type="catalytic activity">
    <reaction evidence="1 11">
        <text>Release of an N-terminal dipeptide from a peptide comprising four or more residues, with broad specificity. Also acts on dipeptidyl 2-naphthylamides.</text>
        <dbReference type="EC" id="3.4.14.4"/>
    </reaction>
</comment>
<keyword evidence="7 11" id="KW-0479">Metal-binding</keyword>
<keyword evidence="4 11" id="KW-0031">Aminopeptidase</keyword>
<dbReference type="InterPro" id="IPR039461">
    <property type="entry name" value="Peptidase_M49"/>
</dbReference>
<dbReference type="GO" id="GO:0004177">
    <property type="term" value="F:aminopeptidase activity"/>
    <property type="evidence" value="ECO:0007669"/>
    <property type="project" value="UniProtKB-KW"/>
</dbReference>
<evidence type="ECO:0000256" key="9">
    <source>
        <dbReference type="ARBA" id="ARBA00022833"/>
    </source>
</evidence>
<evidence type="ECO:0000256" key="13">
    <source>
        <dbReference type="PIRSR" id="PIRSR007828-2"/>
    </source>
</evidence>
<protein>
    <recommendedName>
        <fullName evidence="11">Dipeptidyl peptidase 3</fullName>
        <ecNumber evidence="11">3.4.14.4</ecNumber>
    </recommendedName>
    <alternativeName>
        <fullName evidence="11">Dipeptidyl aminopeptidase III</fullName>
    </alternativeName>
    <alternativeName>
        <fullName evidence="11">Dipeptidyl peptidase III</fullName>
    </alternativeName>
</protein>
<dbReference type="InterPro" id="IPR005317">
    <property type="entry name" value="Dipeptidyl-peptase3"/>
</dbReference>
<evidence type="ECO:0000256" key="5">
    <source>
        <dbReference type="ARBA" id="ARBA00022490"/>
    </source>
</evidence>
<dbReference type="PANTHER" id="PTHR23422">
    <property type="entry name" value="DIPEPTIDYL PEPTIDASE III-RELATED"/>
    <property type="match status" value="1"/>
</dbReference>
<dbReference type="PANTHER" id="PTHR23422:SF11">
    <property type="entry name" value="DIPEPTIDYL PEPTIDASE 3"/>
    <property type="match status" value="1"/>
</dbReference>
<keyword evidence="5 11" id="KW-0963">Cytoplasm</keyword>
<dbReference type="EMBL" id="JACEFI010000005">
    <property type="protein sequence ID" value="KAH0598671.1"/>
    <property type="molecule type" value="Genomic_DNA"/>
</dbReference>
<evidence type="ECO:0000256" key="6">
    <source>
        <dbReference type="ARBA" id="ARBA00022670"/>
    </source>
</evidence>
<dbReference type="Pfam" id="PF03571">
    <property type="entry name" value="Peptidase_M49"/>
    <property type="match status" value="1"/>
</dbReference>
<comment type="similarity">
    <text evidence="3 11">Belongs to the peptidase M49 family.</text>
</comment>
<evidence type="ECO:0000256" key="4">
    <source>
        <dbReference type="ARBA" id="ARBA00022438"/>
    </source>
</evidence>
<evidence type="ECO:0000256" key="8">
    <source>
        <dbReference type="ARBA" id="ARBA00022801"/>
    </source>
</evidence>
<dbReference type="PIRSF" id="PIRSF007828">
    <property type="entry name" value="Dipeptidyl-peptidase_III"/>
    <property type="match status" value="1"/>
</dbReference>
<keyword evidence="9 11" id="KW-0862">Zinc</keyword>
<evidence type="ECO:0000256" key="12">
    <source>
        <dbReference type="PIRSR" id="PIRSR007828-1"/>
    </source>
</evidence>
<comment type="cofactor">
    <cofactor evidence="11 13">
        <name>Zn(2+)</name>
        <dbReference type="ChEBI" id="CHEBI:29105"/>
    </cofactor>
    <text evidence="11 13">Binds 1 zinc ion per subunit.</text>
</comment>
<keyword evidence="8 11" id="KW-0378">Hydrolase</keyword>
<evidence type="ECO:0000313" key="15">
    <source>
        <dbReference type="Proteomes" id="UP000764110"/>
    </source>
</evidence>
<keyword evidence="10 11" id="KW-0482">Metalloprotease</keyword>
<keyword evidence="6 11" id="KW-0645">Protease</keyword>
<evidence type="ECO:0000256" key="10">
    <source>
        <dbReference type="ARBA" id="ARBA00023049"/>
    </source>
</evidence>
<organism evidence="14 15">
    <name type="scientific">Metarhizium humberi</name>
    <dbReference type="NCBI Taxonomy" id="2596975"/>
    <lineage>
        <taxon>Eukaryota</taxon>
        <taxon>Fungi</taxon>
        <taxon>Dikarya</taxon>
        <taxon>Ascomycota</taxon>
        <taxon>Pezizomycotina</taxon>
        <taxon>Sordariomycetes</taxon>
        <taxon>Hypocreomycetidae</taxon>
        <taxon>Hypocreales</taxon>
        <taxon>Clavicipitaceae</taxon>
        <taxon>Metarhizium</taxon>
    </lineage>
</organism>
<dbReference type="GO" id="GO:0005737">
    <property type="term" value="C:cytoplasm"/>
    <property type="evidence" value="ECO:0007669"/>
    <property type="project" value="UniProtKB-SubCell"/>
</dbReference>
<feature type="binding site" evidence="13">
    <location>
        <position position="488"/>
    </location>
    <ligand>
        <name>Zn(2+)</name>
        <dbReference type="ChEBI" id="CHEBI:29105"/>
        <note>catalytic</note>
    </ligand>
</feature>
<sequence length="688" mass="77837">MAVHQVQVFKLGIATQFERLTGREKQYAHHMARAAWLGSRIILRQVSPESSSIFDFIIELHRTCSGNWHSFVGEGVSCDDLQKFLKYAATFLSNAGNYYGSGDQKFVPGIENHVLKKLADRSLVLRELYEEIHKSIESIPPFNLGFPSETSQSSYYLGNAISESDAAIVSKILEQNAVFPENTRLRKSEDGTEFDVLIASVERGLVAQFSLPSGQGHVRLLKGDHSSDLQLVCAELNEASKYAASDLQRNILSAYIESFQTGSLDIYRTSQRLWVQDKAPRVENIFGFVEPYRDPQGIRGEFEALVAIADDSETRLLAELVDNSAKFIRRLPWATPENDGKGPFEKSLFEPPDFSSIHALAYCSSIIFPGINLPNYNDIRQENGFKNVIISNRMIAESQAEQYPFIEDSEAEQFRKHRFQAYYWWVVLHELLGHGTGRMMVESMDGKFNFDIENPPINPLTGRPISSWYKPGQTWTGQFGELATTVDECRAELVGAYLMDDSELLEMFGFTETSNIHAEDLTYNLYLQLGVDGLRGLSNFNVQSNKWGQAHSRAHFAILKCLLLNGGGVITISHNKPKQRLTVRVDRSKIRTYGKPALGKMLLHLHMFRCTADVEGCRTYYEKLSSVDGEYIEWRETVIVNKPPPLVFVQANTFRDGDTITLKEYEPTVEGVIASWVERQCEQQIDLP</sequence>
<gene>
    <name evidence="14" type="ORF">MHUMG1_03975</name>
</gene>
<proteinExistence type="inferred from homology"/>
<feature type="binding site" evidence="13">
    <location>
        <position position="429"/>
    </location>
    <ligand>
        <name>Zn(2+)</name>
        <dbReference type="ChEBI" id="CHEBI:29105"/>
        <note>catalytic</note>
    </ligand>
</feature>
<evidence type="ECO:0000256" key="2">
    <source>
        <dbReference type="ARBA" id="ARBA00004496"/>
    </source>
</evidence>
<dbReference type="GO" id="GO:0046872">
    <property type="term" value="F:metal ion binding"/>
    <property type="evidence" value="ECO:0007669"/>
    <property type="project" value="UniProtKB-KW"/>
</dbReference>
<accession>A0A9P8MEC8</accession>
<dbReference type="AlphaFoldDB" id="A0A9P8MEC8"/>
<name>A0A9P8MEC8_9HYPO</name>
<evidence type="ECO:0000256" key="7">
    <source>
        <dbReference type="ARBA" id="ARBA00022723"/>
    </source>
</evidence>
<dbReference type="Proteomes" id="UP000764110">
    <property type="component" value="Unassembled WGS sequence"/>
</dbReference>
<evidence type="ECO:0000313" key="14">
    <source>
        <dbReference type="EMBL" id="KAH0598671.1"/>
    </source>
</evidence>
<feature type="active site" evidence="12">
    <location>
        <position position="430"/>
    </location>
</feature>
<dbReference type="GO" id="GO:0006508">
    <property type="term" value="P:proteolysis"/>
    <property type="evidence" value="ECO:0007669"/>
    <property type="project" value="UniProtKB-KW"/>
</dbReference>
<comment type="caution">
    <text evidence="14">The sequence shown here is derived from an EMBL/GenBank/DDBJ whole genome shotgun (WGS) entry which is preliminary data.</text>
</comment>
<comment type="subcellular location">
    <subcellularLocation>
        <location evidence="2">Cytoplasm</location>
    </subcellularLocation>
</comment>
<feature type="binding site" evidence="13">
    <location>
        <position position="434"/>
    </location>
    <ligand>
        <name>Zn(2+)</name>
        <dbReference type="ChEBI" id="CHEBI:29105"/>
        <note>catalytic</note>
    </ligand>
</feature>
<keyword evidence="15" id="KW-1185">Reference proteome</keyword>
<dbReference type="GO" id="GO:0008239">
    <property type="term" value="F:dipeptidyl-peptidase activity"/>
    <property type="evidence" value="ECO:0007669"/>
    <property type="project" value="UniProtKB-UniRule"/>
</dbReference>
<evidence type="ECO:0000256" key="11">
    <source>
        <dbReference type="PIRNR" id="PIRNR007828"/>
    </source>
</evidence>
<dbReference type="GO" id="GO:0008235">
    <property type="term" value="F:metalloexopeptidase activity"/>
    <property type="evidence" value="ECO:0007669"/>
    <property type="project" value="InterPro"/>
</dbReference>
<evidence type="ECO:0000256" key="1">
    <source>
        <dbReference type="ARBA" id="ARBA00001336"/>
    </source>
</evidence>
<dbReference type="EC" id="3.4.14.4" evidence="11"/>